<protein>
    <submittedName>
        <fullName evidence="1">Uncharacterized protein</fullName>
    </submittedName>
</protein>
<reference evidence="2" key="1">
    <citation type="journal article" date="2023" name="Nat. Plants">
        <title>Single-cell RNA sequencing provides a high-resolution roadmap for understanding the multicellular compartmentation of specialized metabolism.</title>
        <authorList>
            <person name="Sun S."/>
            <person name="Shen X."/>
            <person name="Li Y."/>
            <person name="Li Y."/>
            <person name="Wang S."/>
            <person name="Li R."/>
            <person name="Zhang H."/>
            <person name="Shen G."/>
            <person name="Guo B."/>
            <person name="Wei J."/>
            <person name="Xu J."/>
            <person name="St-Pierre B."/>
            <person name="Chen S."/>
            <person name="Sun C."/>
        </authorList>
    </citation>
    <scope>NUCLEOTIDE SEQUENCE [LARGE SCALE GENOMIC DNA]</scope>
</reference>
<accession>A0ACB9ZZE7</accession>
<keyword evidence="2" id="KW-1185">Reference proteome</keyword>
<sequence length="284" mass="30763">MAAHPSPGPVPGVPRKIRRPFRRSPLSMVQLAGQRLQPVAHATGNNHRCHTPRPHPEVPIPPVTAGASLSGSGVISESDVGSLGSSSIDVPSPIPGATGAISGPSTDSSSERSITRIGYLSGTISLREYKDDDDGVVLLGSSTRMPSLVSNAVGKFERIKTHQCSFYAPNLKEHVMQKWGSIDKVRIPKTKPSEISFGISWSNTSQTTYERSITNNRTPISLVKTGYRLLGHLPGLSWDQPQFRAPPDSLLGVRTPPQSMMRCPRRPVGPHPPRSTPLFKWIHS</sequence>
<comment type="caution">
    <text evidence="1">The sequence shown here is derived from an EMBL/GenBank/DDBJ whole genome shotgun (WGS) entry which is preliminary data.</text>
</comment>
<gene>
    <name evidence="1" type="ORF">M9H77_30547</name>
</gene>
<name>A0ACB9ZZE7_CATRO</name>
<proteinExistence type="predicted"/>
<evidence type="ECO:0000313" key="1">
    <source>
        <dbReference type="EMBL" id="KAI5653360.1"/>
    </source>
</evidence>
<organism evidence="1 2">
    <name type="scientific">Catharanthus roseus</name>
    <name type="common">Madagascar periwinkle</name>
    <name type="synonym">Vinca rosea</name>
    <dbReference type="NCBI Taxonomy" id="4058"/>
    <lineage>
        <taxon>Eukaryota</taxon>
        <taxon>Viridiplantae</taxon>
        <taxon>Streptophyta</taxon>
        <taxon>Embryophyta</taxon>
        <taxon>Tracheophyta</taxon>
        <taxon>Spermatophyta</taxon>
        <taxon>Magnoliopsida</taxon>
        <taxon>eudicotyledons</taxon>
        <taxon>Gunneridae</taxon>
        <taxon>Pentapetalae</taxon>
        <taxon>asterids</taxon>
        <taxon>lamiids</taxon>
        <taxon>Gentianales</taxon>
        <taxon>Apocynaceae</taxon>
        <taxon>Rauvolfioideae</taxon>
        <taxon>Vinceae</taxon>
        <taxon>Catharanthinae</taxon>
        <taxon>Catharanthus</taxon>
    </lineage>
</organism>
<dbReference type="EMBL" id="CM044707">
    <property type="protein sequence ID" value="KAI5653360.1"/>
    <property type="molecule type" value="Genomic_DNA"/>
</dbReference>
<dbReference type="Proteomes" id="UP001060085">
    <property type="component" value="Linkage Group LG07"/>
</dbReference>
<evidence type="ECO:0000313" key="2">
    <source>
        <dbReference type="Proteomes" id="UP001060085"/>
    </source>
</evidence>